<dbReference type="InterPro" id="IPR009755">
    <property type="entry name" value="RMC1_C"/>
</dbReference>
<dbReference type="EMBL" id="CACVKT020000558">
    <property type="protein sequence ID" value="CAC5360300.1"/>
    <property type="molecule type" value="Genomic_DNA"/>
</dbReference>
<proteinExistence type="predicted"/>
<dbReference type="Pfam" id="PF07035">
    <property type="entry name" value="RMC1_C"/>
    <property type="match status" value="1"/>
</dbReference>
<dbReference type="GO" id="GO:0010506">
    <property type="term" value="P:regulation of autophagy"/>
    <property type="evidence" value="ECO:0007669"/>
    <property type="project" value="InterPro"/>
</dbReference>
<dbReference type="AlphaFoldDB" id="A0A6J8A3B3"/>
<organism evidence="2 3">
    <name type="scientific">Mytilus coruscus</name>
    <name type="common">Sea mussel</name>
    <dbReference type="NCBI Taxonomy" id="42192"/>
    <lineage>
        <taxon>Eukaryota</taxon>
        <taxon>Metazoa</taxon>
        <taxon>Spiralia</taxon>
        <taxon>Lophotrochozoa</taxon>
        <taxon>Mollusca</taxon>
        <taxon>Bivalvia</taxon>
        <taxon>Autobranchia</taxon>
        <taxon>Pteriomorphia</taxon>
        <taxon>Mytilida</taxon>
        <taxon>Mytiloidea</taxon>
        <taxon>Mytilidae</taxon>
        <taxon>Mytilinae</taxon>
        <taxon>Mytilus</taxon>
    </lineage>
</organism>
<evidence type="ECO:0000313" key="3">
    <source>
        <dbReference type="Proteomes" id="UP000507470"/>
    </source>
</evidence>
<evidence type="ECO:0000313" key="2">
    <source>
        <dbReference type="EMBL" id="CAC5360300.1"/>
    </source>
</evidence>
<evidence type="ECO:0000259" key="1">
    <source>
        <dbReference type="Pfam" id="PF07035"/>
    </source>
</evidence>
<feature type="domain" description="Mic1" evidence="1">
    <location>
        <begin position="175"/>
        <end position="340"/>
    </location>
</feature>
<dbReference type="GO" id="GO:0035658">
    <property type="term" value="C:Mon1-Ccz1 complex"/>
    <property type="evidence" value="ECO:0007669"/>
    <property type="project" value="InterPro"/>
</dbReference>
<dbReference type="PANTHER" id="PTHR12897:SF4">
    <property type="entry name" value="REGULATOR OF MON1-CCZ1 COMPLEX"/>
    <property type="match status" value="1"/>
</dbReference>
<dbReference type="OrthoDB" id="26384at2759"/>
<dbReference type="GO" id="GO:0005765">
    <property type="term" value="C:lysosomal membrane"/>
    <property type="evidence" value="ECO:0007669"/>
    <property type="project" value="TreeGrafter"/>
</dbReference>
<name>A0A6J8A3B3_MYTCO</name>
<accession>A0A6J8A3B3</accession>
<protein>
    <submittedName>
        <fullName evidence="2">Regulator of MON1-CCZ1 complex</fullName>
    </submittedName>
</protein>
<keyword evidence="3" id="KW-1185">Reference proteome</keyword>
<reference evidence="2 3" key="1">
    <citation type="submission" date="2020-06" db="EMBL/GenBank/DDBJ databases">
        <authorList>
            <person name="Li R."/>
            <person name="Bekaert M."/>
        </authorList>
    </citation>
    <scope>NUCLEOTIDE SEQUENCE [LARGE SCALE GENOMIC DNA]</scope>
    <source>
        <strain evidence="3">wild</strain>
    </source>
</reference>
<dbReference type="InterPro" id="IPR040371">
    <property type="entry name" value="RMC1"/>
</dbReference>
<sequence length="366" mass="42484">MTILIECVTNVKDSCPEYRDVEPLLMTKESFKAFIIGTCVNRYVFEDGKKCIGSNMYDVRTHVNQNCLTYELFTNTSGLTWQQYCSRMIIGIQCSVNKTQEFGCSDEFYDFLLHSSYVRLPVECLEHNSSKFKWLDMYTEIPTKLPESQNRKDKEEPNINDDTVSSATCNHMSYFSIIALNLIFTCYQHIFTVCQNIRSWSQCNIPVQHYLYELIINILVRNNCFYQLHQFLQYHVLADSKPLACLMLSLEHVYAPAHQLALDMLKRVSTANEEIIEVLLSKHQLLPAVRFIRSVGIVDTVSARKFLEAAMNTDDSMLFYTVFKFFEQRNIRLRQNPRFPAGEHCEEYVKHFEGLFGTDALASLTA</sequence>
<dbReference type="PANTHER" id="PTHR12897">
    <property type="entry name" value="COLON CANCER-ASSOCIATED PROTEIN MIC1"/>
    <property type="match status" value="1"/>
</dbReference>
<dbReference type="GO" id="GO:0031902">
    <property type="term" value="C:late endosome membrane"/>
    <property type="evidence" value="ECO:0007669"/>
    <property type="project" value="TreeGrafter"/>
</dbReference>
<dbReference type="Proteomes" id="UP000507470">
    <property type="component" value="Unassembled WGS sequence"/>
</dbReference>
<gene>
    <name evidence="2" type="ORF">MCOR_2828</name>
</gene>